<feature type="transmembrane region" description="Helical" evidence="1">
    <location>
        <begin position="12"/>
        <end position="30"/>
    </location>
</feature>
<evidence type="ECO:0000313" key="2">
    <source>
        <dbReference type="EMBL" id="MFC5472294.1"/>
    </source>
</evidence>
<reference evidence="3" key="1">
    <citation type="journal article" date="2019" name="Int. J. Syst. Evol. Microbiol.">
        <title>The Global Catalogue of Microorganisms (GCM) 10K type strain sequencing project: providing services to taxonomists for standard genome sequencing and annotation.</title>
        <authorList>
            <consortium name="The Broad Institute Genomics Platform"/>
            <consortium name="The Broad Institute Genome Sequencing Center for Infectious Disease"/>
            <person name="Wu L."/>
            <person name="Ma J."/>
        </authorList>
    </citation>
    <scope>NUCLEOTIDE SEQUENCE [LARGE SCALE GENOMIC DNA]</scope>
    <source>
        <strain evidence="3">CCUG 57113</strain>
    </source>
</reference>
<protein>
    <submittedName>
        <fullName evidence="2">Uncharacterized protein</fullName>
    </submittedName>
</protein>
<evidence type="ECO:0000256" key="1">
    <source>
        <dbReference type="SAM" id="Phobius"/>
    </source>
</evidence>
<keyword evidence="1" id="KW-0472">Membrane</keyword>
<accession>A0ABW0M2D6</accession>
<sequence length="93" mass="10813">MRIRVAIESIAIGALSYVGYFVAMSVRGYVRTRNEVPDIVSSYEKVDYLQSETTFGSAYEYEWLLALVGALAISVLYYCVRAYFFRRPWMRRS</sequence>
<dbReference type="RefSeq" id="WP_209749789.1">
    <property type="nucleotide sequence ID" value="NZ_JBHSMH010000120.1"/>
</dbReference>
<dbReference type="Proteomes" id="UP001596105">
    <property type="component" value="Unassembled WGS sequence"/>
</dbReference>
<gene>
    <name evidence="2" type="ORF">ACFPPD_26775</name>
</gene>
<keyword evidence="3" id="KW-1185">Reference proteome</keyword>
<keyword evidence="1" id="KW-0812">Transmembrane</keyword>
<name>A0ABW0M2D6_9BACL</name>
<dbReference type="EMBL" id="JBHSMH010000120">
    <property type="protein sequence ID" value="MFC5472294.1"/>
    <property type="molecule type" value="Genomic_DNA"/>
</dbReference>
<evidence type="ECO:0000313" key="3">
    <source>
        <dbReference type="Proteomes" id="UP001596105"/>
    </source>
</evidence>
<organism evidence="2 3">
    <name type="scientific">Cohnella suwonensis</name>
    <dbReference type="NCBI Taxonomy" id="696072"/>
    <lineage>
        <taxon>Bacteria</taxon>
        <taxon>Bacillati</taxon>
        <taxon>Bacillota</taxon>
        <taxon>Bacilli</taxon>
        <taxon>Bacillales</taxon>
        <taxon>Paenibacillaceae</taxon>
        <taxon>Cohnella</taxon>
    </lineage>
</organism>
<keyword evidence="1" id="KW-1133">Transmembrane helix</keyword>
<feature type="transmembrane region" description="Helical" evidence="1">
    <location>
        <begin position="63"/>
        <end position="84"/>
    </location>
</feature>
<comment type="caution">
    <text evidence="2">The sequence shown here is derived from an EMBL/GenBank/DDBJ whole genome shotgun (WGS) entry which is preliminary data.</text>
</comment>
<proteinExistence type="predicted"/>